<evidence type="ECO:0000313" key="3">
    <source>
        <dbReference type="EMBL" id="MRX63284.1"/>
    </source>
</evidence>
<name>A0A6I2MMA2_9FLAO</name>
<keyword evidence="1" id="KW-0732">Signal</keyword>
<proteinExistence type="predicted"/>
<dbReference type="Proteomes" id="UP000443153">
    <property type="component" value="Unassembled WGS sequence"/>
</dbReference>
<dbReference type="Gene3D" id="3.30.160.670">
    <property type="match status" value="1"/>
</dbReference>
<dbReference type="OrthoDB" id="1430233at2"/>
<feature type="signal peptide" evidence="1">
    <location>
        <begin position="1"/>
        <end position="18"/>
    </location>
</feature>
<evidence type="ECO:0000313" key="4">
    <source>
        <dbReference type="Proteomes" id="UP000443153"/>
    </source>
</evidence>
<evidence type="ECO:0000259" key="2">
    <source>
        <dbReference type="Pfam" id="PF13590"/>
    </source>
</evidence>
<dbReference type="RefSeq" id="WP_154363934.1">
    <property type="nucleotide sequence ID" value="NZ_WKJH01000002.1"/>
</dbReference>
<feature type="chain" id="PRO_5026206650" evidence="1">
    <location>
        <begin position="19"/>
        <end position="174"/>
    </location>
</feature>
<feature type="domain" description="DUF4136" evidence="2">
    <location>
        <begin position="21"/>
        <end position="171"/>
    </location>
</feature>
<dbReference type="EMBL" id="WKJH01000002">
    <property type="protein sequence ID" value="MRX63284.1"/>
    <property type="molecule type" value="Genomic_DNA"/>
</dbReference>
<dbReference type="PROSITE" id="PS51257">
    <property type="entry name" value="PROKAR_LIPOPROTEIN"/>
    <property type="match status" value="1"/>
</dbReference>
<gene>
    <name evidence="3" type="ORF">GJ691_03780</name>
</gene>
<dbReference type="AlphaFoldDB" id="A0A6I2MMA2"/>
<dbReference type="InterPro" id="IPR025411">
    <property type="entry name" value="DUF4136"/>
</dbReference>
<dbReference type="Pfam" id="PF13590">
    <property type="entry name" value="DUF4136"/>
    <property type="match status" value="1"/>
</dbReference>
<protein>
    <submittedName>
        <fullName evidence="3">DUF4136 domain-containing protein</fullName>
    </submittedName>
</protein>
<reference evidence="3 4" key="1">
    <citation type="submission" date="2019-11" db="EMBL/GenBank/DDBJ databases">
        <title>Maribacter lutea sp. nov., a marine bacterium isolated from intertidal sand.</title>
        <authorList>
            <person name="Liu A."/>
        </authorList>
    </citation>
    <scope>NUCLEOTIDE SEQUENCE [LARGE SCALE GENOMIC DNA]</scope>
    <source>
        <strain evidence="3 4">RZ05</strain>
    </source>
</reference>
<accession>A0A6I2MMA2</accession>
<organism evidence="3 4">
    <name type="scientific">Maribacter luteus</name>
    <dbReference type="NCBI Taxonomy" id="2594478"/>
    <lineage>
        <taxon>Bacteria</taxon>
        <taxon>Pseudomonadati</taxon>
        <taxon>Bacteroidota</taxon>
        <taxon>Flavobacteriia</taxon>
        <taxon>Flavobacteriales</taxon>
        <taxon>Flavobacteriaceae</taxon>
        <taxon>Maribacter</taxon>
    </lineage>
</organism>
<sequence>MKILHYLLLALLFTSCQAVRVQTDYQNETDFTNYATYNYYDDMKTGLGDLEEKRLIKVLDAAMRNKGLLLSEEPDFLINIQSKMYQAANGNSVGLGVGGGGRNVGGGLSVGIPITSSKVQREIIFDFVDSQKGELFWQAISVSSFNENLSPTEREDKLVEIVDRVLSKYPPKTK</sequence>
<evidence type="ECO:0000256" key="1">
    <source>
        <dbReference type="SAM" id="SignalP"/>
    </source>
</evidence>
<comment type="caution">
    <text evidence="3">The sequence shown here is derived from an EMBL/GenBank/DDBJ whole genome shotgun (WGS) entry which is preliminary data.</text>
</comment>
<keyword evidence="4" id="KW-1185">Reference proteome</keyword>